<feature type="compositionally biased region" description="Basic and acidic residues" evidence="1">
    <location>
        <begin position="72"/>
        <end position="89"/>
    </location>
</feature>
<organism evidence="2 3">
    <name type="scientific">Aldrovandia affinis</name>
    <dbReference type="NCBI Taxonomy" id="143900"/>
    <lineage>
        <taxon>Eukaryota</taxon>
        <taxon>Metazoa</taxon>
        <taxon>Chordata</taxon>
        <taxon>Craniata</taxon>
        <taxon>Vertebrata</taxon>
        <taxon>Euteleostomi</taxon>
        <taxon>Actinopterygii</taxon>
        <taxon>Neopterygii</taxon>
        <taxon>Teleostei</taxon>
        <taxon>Notacanthiformes</taxon>
        <taxon>Halosauridae</taxon>
        <taxon>Aldrovandia</taxon>
    </lineage>
</organism>
<proteinExistence type="predicted"/>
<feature type="compositionally biased region" description="Basic and acidic residues" evidence="1">
    <location>
        <begin position="25"/>
        <end position="35"/>
    </location>
</feature>
<feature type="region of interest" description="Disordered" evidence="1">
    <location>
        <begin position="25"/>
        <end position="98"/>
    </location>
</feature>
<accession>A0AAD7X293</accession>
<sequence length="98" mass="10872">MQQPPPPAAVGDRPVLFDEDSKAVVHADELGENRRQLRAPDGGKEMEMKGAVLPAPNPAQVLPNPAQMPHHRQNDEDRELQGDRPVDYGKRHKAIDIL</sequence>
<evidence type="ECO:0000256" key="1">
    <source>
        <dbReference type="SAM" id="MobiDB-lite"/>
    </source>
</evidence>
<dbReference type="EMBL" id="JAINUG010000003">
    <property type="protein sequence ID" value="KAJ8417645.1"/>
    <property type="molecule type" value="Genomic_DNA"/>
</dbReference>
<evidence type="ECO:0000313" key="3">
    <source>
        <dbReference type="Proteomes" id="UP001221898"/>
    </source>
</evidence>
<gene>
    <name evidence="2" type="ORF">AAFF_G00224880</name>
</gene>
<keyword evidence="3" id="KW-1185">Reference proteome</keyword>
<comment type="caution">
    <text evidence="2">The sequence shown here is derived from an EMBL/GenBank/DDBJ whole genome shotgun (WGS) entry which is preliminary data.</text>
</comment>
<protein>
    <submittedName>
        <fullName evidence="2">Uncharacterized protein</fullName>
    </submittedName>
</protein>
<dbReference type="Proteomes" id="UP001221898">
    <property type="component" value="Unassembled WGS sequence"/>
</dbReference>
<reference evidence="2" key="1">
    <citation type="journal article" date="2023" name="Science">
        <title>Genome structures resolve the early diversification of teleost fishes.</title>
        <authorList>
            <person name="Parey E."/>
            <person name="Louis A."/>
            <person name="Montfort J."/>
            <person name="Bouchez O."/>
            <person name="Roques C."/>
            <person name="Iampietro C."/>
            <person name="Lluch J."/>
            <person name="Castinel A."/>
            <person name="Donnadieu C."/>
            <person name="Desvignes T."/>
            <person name="Floi Bucao C."/>
            <person name="Jouanno E."/>
            <person name="Wen M."/>
            <person name="Mejri S."/>
            <person name="Dirks R."/>
            <person name="Jansen H."/>
            <person name="Henkel C."/>
            <person name="Chen W.J."/>
            <person name="Zahm M."/>
            <person name="Cabau C."/>
            <person name="Klopp C."/>
            <person name="Thompson A.W."/>
            <person name="Robinson-Rechavi M."/>
            <person name="Braasch I."/>
            <person name="Lecointre G."/>
            <person name="Bobe J."/>
            <person name="Postlethwait J.H."/>
            <person name="Berthelot C."/>
            <person name="Roest Crollius H."/>
            <person name="Guiguen Y."/>
        </authorList>
    </citation>
    <scope>NUCLEOTIDE SEQUENCE</scope>
    <source>
        <strain evidence="2">NC1722</strain>
    </source>
</reference>
<dbReference type="AlphaFoldDB" id="A0AAD7X293"/>
<name>A0AAD7X293_9TELE</name>
<evidence type="ECO:0000313" key="2">
    <source>
        <dbReference type="EMBL" id="KAJ8417645.1"/>
    </source>
</evidence>